<keyword evidence="3" id="KW-0813">Transport</keyword>
<dbReference type="AlphaFoldDB" id="A0A5C4T7Y1"/>
<feature type="signal peptide" evidence="6">
    <location>
        <begin position="1"/>
        <end position="17"/>
    </location>
</feature>
<evidence type="ECO:0000256" key="2">
    <source>
        <dbReference type="ARBA" id="ARBA00008520"/>
    </source>
</evidence>
<dbReference type="PROSITE" id="PS51257">
    <property type="entry name" value="PROKAR_LIPOPROTEIN"/>
    <property type="match status" value="1"/>
</dbReference>
<dbReference type="PANTHER" id="PTHR43649">
    <property type="entry name" value="ARABINOSE-BINDING PROTEIN-RELATED"/>
    <property type="match status" value="1"/>
</dbReference>
<dbReference type="InterPro" id="IPR050490">
    <property type="entry name" value="Bact_solute-bd_prot1"/>
</dbReference>
<evidence type="ECO:0000256" key="1">
    <source>
        <dbReference type="ARBA" id="ARBA00004196"/>
    </source>
</evidence>
<comment type="subcellular location">
    <subcellularLocation>
        <location evidence="1">Cell envelope</location>
    </subcellularLocation>
</comment>
<dbReference type="OrthoDB" id="9798191at2"/>
<evidence type="ECO:0000256" key="6">
    <source>
        <dbReference type="SAM" id="SignalP"/>
    </source>
</evidence>
<protein>
    <submittedName>
        <fullName evidence="7">Carbohydrate ABC transporter substrate-binding protein</fullName>
    </submittedName>
</protein>
<dbReference type="SUPFAM" id="SSF53850">
    <property type="entry name" value="Periplasmic binding protein-like II"/>
    <property type="match status" value="1"/>
</dbReference>
<evidence type="ECO:0000313" key="8">
    <source>
        <dbReference type="Proteomes" id="UP000307943"/>
    </source>
</evidence>
<name>A0A5C4T7Y1_9BACL</name>
<keyword evidence="4 6" id="KW-0732">Signal</keyword>
<comment type="caution">
    <text evidence="7">The sequence shown here is derived from an EMBL/GenBank/DDBJ whole genome shotgun (WGS) entry which is preliminary data.</text>
</comment>
<feature type="chain" id="PRO_5039335310" evidence="6">
    <location>
        <begin position="18"/>
        <end position="437"/>
    </location>
</feature>
<dbReference type="Pfam" id="PF01547">
    <property type="entry name" value="SBP_bac_1"/>
    <property type="match status" value="1"/>
</dbReference>
<keyword evidence="8" id="KW-1185">Reference proteome</keyword>
<evidence type="ECO:0000256" key="4">
    <source>
        <dbReference type="ARBA" id="ARBA00022729"/>
    </source>
</evidence>
<gene>
    <name evidence="7" type="ORF">FE784_17915</name>
</gene>
<dbReference type="Proteomes" id="UP000307943">
    <property type="component" value="Unassembled WGS sequence"/>
</dbReference>
<evidence type="ECO:0000256" key="3">
    <source>
        <dbReference type="ARBA" id="ARBA00022448"/>
    </source>
</evidence>
<reference evidence="7 8" key="1">
    <citation type="submission" date="2019-05" db="EMBL/GenBank/DDBJ databases">
        <title>We sequenced the genome of Paenibacillus hemerocallicola KCTC 33185 for further insight into its adaptation and study the phylogeny of Paenibacillus.</title>
        <authorList>
            <person name="Narsing Rao M.P."/>
        </authorList>
    </citation>
    <scope>NUCLEOTIDE SEQUENCE [LARGE SCALE GENOMIC DNA]</scope>
    <source>
        <strain evidence="7 8">KCTC 33185</strain>
    </source>
</reference>
<dbReference type="GO" id="GO:0030313">
    <property type="term" value="C:cell envelope"/>
    <property type="evidence" value="ECO:0007669"/>
    <property type="project" value="UniProtKB-SubCell"/>
</dbReference>
<dbReference type="InterPro" id="IPR006059">
    <property type="entry name" value="SBP"/>
</dbReference>
<evidence type="ECO:0000313" key="7">
    <source>
        <dbReference type="EMBL" id="TNJ64906.1"/>
    </source>
</evidence>
<evidence type="ECO:0000256" key="5">
    <source>
        <dbReference type="ARBA" id="ARBA00022764"/>
    </source>
</evidence>
<dbReference type="GO" id="GO:0055085">
    <property type="term" value="P:transmembrane transport"/>
    <property type="evidence" value="ECO:0007669"/>
    <property type="project" value="InterPro"/>
</dbReference>
<proteinExistence type="inferred from homology"/>
<dbReference type="EMBL" id="VDCQ01000024">
    <property type="protein sequence ID" value="TNJ64906.1"/>
    <property type="molecule type" value="Genomic_DNA"/>
</dbReference>
<organism evidence="7 8">
    <name type="scientific">Paenibacillus hemerocallicola</name>
    <dbReference type="NCBI Taxonomy" id="1172614"/>
    <lineage>
        <taxon>Bacteria</taxon>
        <taxon>Bacillati</taxon>
        <taxon>Bacillota</taxon>
        <taxon>Bacilli</taxon>
        <taxon>Bacillales</taxon>
        <taxon>Paenibacillaceae</taxon>
        <taxon>Paenibacillus</taxon>
    </lineage>
</organism>
<keyword evidence="5" id="KW-0574">Periplasm</keyword>
<dbReference type="PROSITE" id="PS01037">
    <property type="entry name" value="SBP_BACTERIAL_1"/>
    <property type="match status" value="1"/>
</dbReference>
<dbReference type="PANTHER" id="PTHR43649:SF31">
    <property type="entry name" value="SN-GLYCEROL-3-PHOSPHATE-BINDING PERIPLASMIC PROTEIN UGPB"/>
    <property type="match status" value="1"/>
</dbReference>
<accession>A0A5C4T7Y1</accession>
<dbReference type="InterPro" id="IPR006061">
    <property type="entry name" value="SBP_1_CS"/>
</dbReference>
<dbReference type="RefSeq" id="WP_139603600.1">
    <property type="nucleotide sequence ID" value="NZ_VDCQ01000024.1"/>
</dbReference>
<dbReference type="Gene3D" id="3.40.190.10">
    <property type="entry name" value="Periplasmic binding protein-like II"/>
    <property type="match status" value="1"/>
</dbReference>
<comment type="similarity">
    <text evidence="2">Belongs to the bacterial solute-binding protein 1 family.</text>
</comment>
<sequence>MRASGMFLAALALILLAGCGSDKKDSSSATPLEPELSKDPVTLTFFNYAGISDLTFQTLIEEPVKKKYPYITIKMTEKGVSLPDLVASGNPPDLIHATNGVALQAVIDLKLYADLTPLMKRHKFDLSIFKDGVIEDIRRQSANRNEIVGLPANNNMAALYYNKDIFDKFGIPYPRDGMTWDETYQLAKLLTRQEAGVAYRGFTMQHTLLLNNNQLSLRLLDPATDKPLQNQDQWARLFQNWKRFFEISGNELTDITYGSGSNDFLKIRNVAMAAWGNSVVGIETMNDPSFNWDMVTLPVFPEAPGVSTQMHTPLFIISPTTKHMDQAFQVVAEMFSTDVQLQSVRTGRPSLMKDAMYNQAIGTDLRSMADKNKRAFADMKPASYPEQLSSYELVARNAFNNQFKEYLLGLKDLNTALRVATDQMTKDVEAEKAKRKN</sequence>